<proteinExistence type="predicted"/>
<name>R9A945_WALI9</name>
<dbReference type="AlphaFoldDB" id="R9A945"/>
<dbReference type="HOGENOM" id="CLU_3144065_0_0_1"/>
<evidence type="ECO:0000313" key="2">
    <source>
        <dbReference type="Proteomes" id="UP000014064"/>
    </source>
</evidence>
<organism evidence="1 2">
    <name type="scientific">Wallemia ichthyophaga (strain EXF-994 / CBS 113033)</name>
    <dbReference type="NCBI Taxonomy" id="1299270"/>
    <lineage>
        <taxon>Eukaryota</taxon>
        <taxon>Fungi</taxon>
        <taxon>Dikarya</taxon>
        <taxon>Basidiomycota</taxon>
        <taxon>Wallemiomycotina</taxon>
        <taxon>Wallemiomycetes</taxon>
        <taxon>Wallemiales</taxon>
        <taxon>Wallemiaceae</taxon>
        <taxon>Wallemia</taxon>
    </lineage>
</organism>
<protein>
    <submittedName>
        <fullName evidence="1">Uncharacterized protein</fullName>
    </submittedName>
</protein>
<dbReference type="EMBL" id="KE007280">
    <property type="protein sequence ID" value="EOQ98642.1"/>
    <property type="molecule type" value="Genomic_DNA"/>
</dbReference>
<dbReference type="KEGG" id="wic:J056_003816"/>
<keyword evidence="2" id="KW-1185">Reference proteome</keyword>
<dbReference type="GeneID" id="20376768"/>
<accession>R9A945</accession>
<gene>
    <name evidence="1" type="ORF">J056_003816</name>
</gene>
<sequence>MTTEEWYQQIRVLRQLGREEQKSTPSNYNAELIVKRVNITSSFRGHTVV</sequence>
<reference evidence="2" key="1">
    <citation type="journal article" date="2013" name="BMC Genomics">
        <title>Genome and transcriptome sequencing of the halophilic fungus Wallemia ichthyophaga: haloadaptations present and absent.</title>
        <authorList>
            <person name="Zajc J."/>
            <person name="Liu Y."/>
            <person name="Dai W."/>
            <person name="Yang Z."/>
            <person name="Hu J."/>
            <person name="Gostincar C."/>
            <person name="Gunde-Cimerman N."/>
        </authorList>
    </citation>
    <scope>NUCLEOTIDE SEQUENCE [LARGE SCALE GENOMIC DNA]</scope>
    <source>
        <strain evidence="2">EXF-994 / CBS 113033</strain>
    </source>
</reference>
<evidence type="ECO:0000313" key="1">
    <source>
        <dbReference type="EMBL" id="EOQ98642.1"/>
    </source>
</evidence>
<dbReference type="RefSeq" id="XP_009270517.1">
    <property type="nucleotide sequence ID" value="XM_009272242.1"/>
</dbReference>
<dbReference type="Proteomes" id="UP000014064">
    <property type="component" value="Unassembled WGS sequence"/>
</dbReference>